<name>A0ACB9P6A9_BAUVA</name>
<comment type="caution">
    <text evidence="1">The sequence shown here is derived from an EMBL/GenBank/DDBJ whole genome shotgun (WGS) entry which is preliminary data.</text>
</comment>
<protein>
    <submittedName>
        <fullName evidence="1">Uncharacterized protein</fullName>
    </submittedName>
</protein>
<keyword evidence="2" id="KW-1185">Reference proteome</keyword>
<organism evidence="1 2">
    <name type="scientific">Bauhinia variegata</name>
    <name type="common">Purple orchid tree</name>
    <name type="synonym">Phanera variegata</name>
    <dbReference type="NCBI Taxonomy" id="167791"/>
    <lineage>
        <taxon>Eukaryota</taxon>
        <taxon>Viridiplantae</taxon>
        <taxon>Streptophyta</taxon>
        <taxon>Embryophyta</taxon>
        <taxon>Tracheophyta</taxon>
        <taxon>Spermatophyta</taxon>
        <taxon>Magnoliopsida</taxon>
        <taxon>eudicotyledons</taxon>
        <taxon>Gunneridae</taxon>
        <taxon>Pentapetalae</taxon>
        <taxon>rosids</taxon>
        <taxon>fabids</taxon>
        <taxon>Fabales</taxon>
        <taxon>Fabaceae</taxon>
        <taxon>Cercidoideae</taxon>
        <taxon>Cercideae</taxon>
        <taxon>Bauhiniinae</taxon>
        <taxon>Bauhinia</taxon>
    </lineage>
</organism>
<sequence>MAEQKKVILHGMWASPYVKRVELALKLKGIPYEYVEEDLSNKSDLLLEYNPVYKKVPVLVHDGKPISESNLIIEYIDETWKHGPQLLPQDPYKRAQLRFWVKFLQEPFETILVIIKTEGQAQEQAIKELHEKLALLENGMKEFFPNGNPCVDDNNVGLLEIACVVFFGAFKVHEEFIGIKLIDPEKFPLLFSWLLSITELQAVKELAPPHQKVVDLLHFIRQKALKSTAA</sequence>
<reference evidence="1 2" key="1">
    <citation type="journal article" date="2022" name="DNA Res.">
        <title>Chromosomal-level genome assembly of the orchid tree Bauhinia variegata (Leguminosae; Cercidoideae) supports the allotetraploid origin hypothesis of Bauhinia.</title>
        <authorList>
            <person name="Zhong Y."/>
            <person name="Chen Y."/>
            <person name="Zheng D."/>
            <person name="Pang J."/>
            <person name="Liu Y."/>
            <person name="Luo S."/>
            <person name="Meng S."/>
            <person name="Qian L."/>
            <person name="Wei D."/>
            <person name="Dai S."/>
            <person name="Zhou R."/>
        </authorList>
    </citation>
    <scope>NUCLEOTIDE SEQUENCE [LARGE SCALE GENOMIC DNA]</scope>
    <source>
        <strain evidence="1">BV-YZ2020</strain>
    </source>
</reference>
<accession>A0ACB9P6A9</accession>
<evidence type="ECO:0000313" key="1">
    <source>
        <dbReference type="EMBL" id="KAI4343871.1"/>
    </source>
</evidence>
<proteinExistence type="predicted"/>
<evidence type="ECO:0000313" key="2">
    <source>
        <dbReference type="Proteomes" id="UP000828941"/>
    </source>
</evidence>
<dbReference type="EMBL" id="CM039430">
    <property type="protein sequence ID" value="KAI4343871.1"/>
    <property type="molecule type" value="Genomic_DNA"/>
</dbReference>
<gene>
    <name evidence="1" type="ORF">L6164_011169</name>
</gene>
<dbReference type="Proteomes" id="UP000828941">
    <property type="component" value="Chromosome 5"/>
</dbReference>